<sequence length="53" mass="6512">MDSTSLSHTKWNCKYHIVFIYGKGNWYDIPLDDFIENVWFELKEEMKIQKEIK</sequence>
<reference evidence="2" key="1">
    <citation type="submission" date="2015-08" db="EMBL/GenBank/DDBJ databases">
        <title>Genome sequence of the strict anaerobe Clostridium homopropionicum LuHBu1 (DSM 5847T).</title>
        <authorList>
            <person name="Poehlein A."/>
            <person name="Beck M."/>
            <person name="Schiel-Bengelsdorf B."/>
            <person name="Bengelsdorf F.R."/>
            <person name="Daniel R."/>
            <person name="Duerre P."/>
        </authorList>
    </citation>
    <scope>NUCLEOTIDE SEQUENCE [LARGE SCALE GENOMIC DNA]</scope>
    <source>
        <strain evidence="2">DSM 5847</strain>
    </source>
</reference>
<dbReference type="AlphaFoldDB" id="A0A0L6Z8N0"/>
<dbReference type="Proteomes" id="UP000037043">
    <property type="component" value="Unassembled WGS sequence"/>
</dbReference>
<gene>
    <name evidence="1" type="ORF">CLHOM_24320</name>
</gene>
<evidence type="ECO:0000313" key="1">
    <source>
        <dbReference type="EMBL" id="KOA19326.1"/>
    </source>
</evidence>
<dbReference type="RefSeq" id="WP_175478654.1">
    <property type="nucleotide sequence ID" value="NZ_LHUR01000027.1"/>
</dbReference>
<protein>
    <recommendedName>
        <fullName evidence="3">Transposase IS200 like protein</fullName>
    </recommendedName>
</protein>
<evidence type="ECO:0000313" key="2">
    <source>
        <dbReference type="Proteomes" id="UP000037043"/>
    </source>
</evidence>
<dbReference type="STRING" id="36844.SAMN04488501_106192"/>
<accession>A0A0L6Z8N0</accession>
<comment type="caution">
    <text evidence="1">The sequence shown here is derived from an EMBL/GenBank/DDBJ whole genome shotgun (WGS) entry which is preliminary data.</text>
</comment>
<dbReference type="EMBL" id="LHUR01000027">
    <property type="protein sequence ID" value="KOA19326.1"/>
    <property type="molecule type" value="Genomic_DNA"/>
</dbReference>
<proteinExistence type="predicted"/>
<evidence type="ECO:0008006" key="3">
    <source>
        <dbReference type="Google" id="ProtNLM"/>
    </source>
</evidence>
<keyword evidence="2" id="KW-1185">Reference proteome</keyword>
<name>A0A0L6Z8N0_9CLOT</name>
<organism evidence="1 2">
    <name type="scientific">Clostridium homopropionicum DSM 5847</name>
    <dbReference type="NCBI Taxonomy" id="1121318"/>
    <lineage>
        <taxon>Bacteria</taxon>
        <taxon>Bacillati</taxon>
        <taxon>Bacillota</taxon>
        <taxon>Clostridia</taxon>
        <taxon>Eubacteriales</taxon>
        <taxon>Clostridiaceae</taxon>
        <taxon>Clostridium</taxon>
    </lineage>
</organism>
<dbReference type="PATRIC" id="fig|1121318.3.peg.2449"/>